<dbReference type="PROSITE" id="PS50405">
    <property type="entry name" value="GST_CTER"/>
    <property type="match status" value="1"/>
</dbReference>
<dbReference type="STRING" id="1715691.TA5113_00552"/>
<dbReference type="SFLD" id="SFLDG00358">
    <property type="entry name" value="Main_(cytGST)"/>
    <property type="match status" value="1"/>
</dbReference>
<feature type="domain" description="GST N-terminal" evidence="1">
    <location>
        <begin position="1"/>
        <end position="82"/>
    </location>
</feature>
<dbReference type="Gene3D" id="1.20.1050.10">
    <property type="match status" value="1"/>
</dbReference>
<sequence length="223" mass="25256">MTRLTLFVAPYACPRVPTAALEEVGVPFETIVVGIDAGEHKSPEFQKLNPKGKVPCLLVNDEPLTENVAILSWLHRRFPDAGLLPATDCELEKMRQVADLAFCAGGLHPIVTRIRMSHRFVEDPSLALQVRKKGIDAMRPNADMINDRLAGSNWWYADKWSVIDAYLHWIWFRMTGAGFPAGDYPHWQAHYERTSNYPSVQKMLAREVQWQAELESRGAAYPP</sequence>
<dbReference type="Gene3D" id="3.40.30.10">
    <property type="entry name" value="Glutaredoxin"/>
    <property type="match status" value="1"/>
</dbReference>
<organism evidence="3 4">
    <name type="scientific">Cognatishimia activa</name>
    <dbReference type="NCBI Taxonomy" id="1715691"/>
    <lineage>
        <taxon>Bacteria</taxon>
        <taxon>Pseudomonadati</taxon>
        <taxon>Pseudomonadota</taxon>
        <taxon>Alphaproteobacteria</taxon>
        <taxon>Rhodobacterales</taxon>
        <taxon>Paracoccaceae</taxon>
        <taxon>Cognatishimia</taxon>
    </lineage>
</organism>
<dbReference type="InterPro" id="IPR004045">
    <property type="entry name" value="Glutathione_S-Trfase_N"/>
</dbReference>
<dbReference type="PROSITE" id="PS50404">
    <property type="entry name" value="GST_NTER"/>
    <property type="match status" value="1"/>
</dbReference>
<dbReference type="InterPro" id="IPR010987">
    <property type="entry name" value="Glutathione-S-Trfase_C-like"/>
</dbReference>
<dbReference type="SUPFAM" id="SSF47616">
    <property type="entry name" value="GST C-terminal domain-like"/>
    <property type="match status" value="1"/>
</dbReference>
<dbReference type="CDD" id="cd03057">
    <property type="entry name" value="GST_N_Beta"/>
    <property type="match status" value="1"/>
</dbReference>
<protein>
    <submittedName>
        <fullName evidence="3">Glutathione S-transferase GST-4.5</fullName>
        <ecNumber evidence="3">2.5.1.18</ecNumber>
    </submittedName>
</protein>
<name>A0A0P1IZZ1_9RHOB</name>
<dbReference type="InterPro" id="IPR036282">
    <property type="entry name" value="Glutathione-S-Trfase_C_sf"/>
</dbReference>
<dbReference type="Pfam" id="PF02798">
    <property type="entry name" value="GST_N"/>
    <property type="match status" value="1"/>
</dbReference>
<evidence type="ECO:0000313" key="4">
    <source>
        <dbReference type="Proteomes" id="UP000051184"/>
    </source>
</evidence>
<dbReference type="InterPro" id="IPR036249">
    <property type="entry name" value="Thioredoxin-like_sf"/>
</dbReference>
<dbReference type="PANTHER" id="PTHR44051">
    <property type="entry name" value="GLUTATHIONE S-TRANSFERASE-RELATED"/>
    <property type="match status" value="1"/>
</dbReference>
<dbReference type="RefSeq" id="WP_058316189.1">
    <property type="nucleotide sequence ID" value="NZ_CYTO01000005.1"/>
</dbReference>
<evidence type="ECO:0000259" key="1">
    <source>
        <dbReference type="PROSITE" id="PS50404"/>
    </source>
</evidence>
<dbReference type="PANTHER" id="PTHR44051:SF8">
    <property type="entry name" value="GLUTATHIONE S-TRANSFERASE GSTA"/>
    <property type="match status" value="1"/>
</dbReference>
<dbReference type="Proteomes" id="UP000051184">
    <property type="component" value="Unassembled WGS sequence"/>
</dbReference>
<evidence type="ECO:0000313" key="3">
    <source>
        <dbReference type="EMBL" id="CUK27267.1"/>
    </source>
</evidence>
<dbReference type="InterPro" id="IPR040079">
    <property type="entry name" value="Glutathione_S-Trfase"/>
</dbReference>
<proteinExistence type="predicted"/>
<dbReference type="SFLD" id="SFLDS00019">
    <property type="entry name" value="Glutathione_Transferase_(cytos"/>
    <property type="match status" value="1"/>
</dbReference>
<gene>
    <name evidence="3" type="primary">gst_3</name>
    <name evidence="3" type="ORF">TA5114_03095</name>
</gene>
<dbReference type="SUPFAM" id="SSF52833">
    <property type="entry name" value="Thioredoxin-like"/>
    <property type="match status" value="1"/>
</dbReference>
<evidence type="ECO:0000259" key="2">
    <source>
        <dbReference type="PROSITE" id="PS50405"/>
    </source>
</evidence>
<keyword evidence="4" id="KW-1185">Reference proteome</keyword>
<dbReference type="GO" id="GO:0004364">
    <property type="term" value="F:glutathione transferase activity"/>
    <property type="evidence" value="ECO:0007669"/>
    <property type="project" value="UniProtKB-EC"/>
</dbReference>
<feature type="domain" description="GST C-terminal" evidence="2">
    <location>
        <begin position="89"/>
        <end position="214"/>
    </location>
</feature>
<keyword evidence="3" id="KW-0808">Transferase</keyword>
<dbReference type="OrthoDB" id="7583243at2"/>
<dbReference type="EC" id="2.5.1.18" evidence="3"/>
<reference evidence="4" key="1">
    <citation type="submission" date="2015-09" db="EMBL/GenBank/DDBJ databases">
        <authorList>
            <person name="Rodrigo-Torres Lidia"/>
            <person name="Arahal R.David."/>
        </authorList>
    </citation>
    <scope>NUCLEOTIDE SEQUENCE [LARGE SCALE GENOMIC DNA]</scope>
    <source>
        <strain evidence="4">CECT 5114</strain>
    </source>
</reference>
<dbReference type="AlphaFoldDB" id="A0A0P1IZZ1"/>
<accession>A0A0P1IZZ1</accession>
<dbReference type="EMBL" id="CYUE01000022">
    <property type="protein sequence ID" value="CUK27267.1"/>
    <property type="molecule type" value="Genomic_DNA"/>
</dbReference>